<dbReference type="Pfam" id="PF00224">
    <property type="entry name" value="PK"/>
    <property type="match status" value="1"/>
</dbReference>
<dbReference type="SUPFAM" id="SSF50249">
    <property type="entry name" value="Nucleic acid-binding proteins"/>
    <property type="match status" value="1"/>
</dbReference>
<dbReference type="InterPro" id="IPR033762">
    <property type="entry name" value="MCM_OB"/>
</dbReference>
<dbReference type="FunFam" id="2.40.33.10:FF:000001">
    <property type="entry name" value="Pyruvate kinase"/>
    <property type="match status" value="1"/>
</dbReference>
<dbReference type="InterPro" id="IPR015813">
    <property type="entry name" value="Pyrv/PenolPyrv_kinase-like_dom"/>
</dbReference>
<dbReference type="GO" id="GO:0042555">
    <property type="term" value="C:MCM complex"/>
    <property type="evidence" value="ECO:0007669"/>
    <property type="project" value="UniProtKB-ARBA"/>
</dbReference>
<reference evidence="23 24" key="1">
    <citation type="journal article" date="2020" name="ISME J.">
        <title>Uncovering the hidden diversity of litter-decomposition mechanisms in mushroom-forming fungi.</title>
        <authorList>
            <person name="Floudas D."/>
            <person name="Bentzer J."/>
            <person name="Ahren D."/>
            <person name="Johansson T."/>
            <person name="Persson P."/>
            <person name="Tunlid A."/>
        </authorList>
    </citation>
    <scope>NUCLEOTIDE SEQUENCE [LARGE SCALE GENOMIC DNA]</scope>
    <source>
        <strain evidence="23 24">CBS 101986</strain>
    </source>
</reference>
<evidence type="ECO:0000256" key="20">
    <source>
        <dbReference type="RuleBase" id="RU000504"/>
    </source>
</evidence>
<keyword evidence="18" id="KW-0670">Pyruvate</keyword>
<dbReference type="Gene3D" id="2.40.33.10">
    <property type="entry name" value="PK beta-barrel domain-like"/>
    <property type="match status" value="1"/>
</dbReference>
<evidence type="ECO:0000256" key="19">
    <source>
        <dbReference type="ARBA" id="ARBA00048152"/>
    </source>
</evidence>
<dbReference type="GO" id="GO:0016301">
    <property type="term" value="F:kinase activity"/>
    <property type="evidence" value="ECO:0007669"/>
    <property type="project" value="UniProtKB-KW"/>
</dbReference>
<dbReference type="Gene3D" id="2.40.50.140">
    <property type="entry name" value="Nucleic acid-binding proteins"/>
    <property type="match status" value="1"/>
</dbReference>
<dbReference type="Pfam" id="PF02887">
    <property type="entry name" value="PK_C"/>
    <property type="match status" value="1"/>
</dbReference>
<comment type="cofactor">
    <cofactor evidence="2">
        <name>K(+)</name>
        <dbReference type="ChEBI" id="CHEBI:29103"/>
    </cofactor>
</comment>
<evidence type="ECO:0000256" key="6">
    <source>
        <dbReference type="ARBA" id="ARBA00022679"/>
    </source>
</evidence>
<dbReference type="EMBL" id="JAACJJ010000056">
    <property type="protein sequence ID" value="KAF5313305.1"/>
    <property type="molecule type" value="Genomic_DNA"/>
</dbReference>
<dbReference type="InterPro" id="IPR018209">
    <property type="entry name" value="Pyrv_Knase_AS"/>
</dbReference>
<dbReference type="InterPro" id="IPR027417">
    <property type="entry name" value="P-loop_NTPase"/>
</dbReference>
<dbReference type="InterPro" id="IPR027925">
    <property type="entry name" value="MCM_N"/>
</dbReference>
<dbReference type="Pfam" id="PF17855">
    <property type="entry name" value="MCM_lid"/>
    <property type="match status" value="1"/>
</dbReference>
<evidence type="ECO:0000313" key="24">
    <source>
        <dbReference type="Proteomes" id="UP000567179"/>
    </source>
</evidence>
<keyword evidence="10 20" id="KW-0418">Kinase</keyword>
<evidence type="ECO:0000256" key="3">
    <source>
        <dbReference type="ARBA" id="ARBA00004123"/>
    </source>
</evidence>
<gene>
    <name evidence="23" type="ORF">D9619_003463</name>
</gene>
<evidence type="ECO:0000313" key="23">
    <source>
        <dbReference type="EMBL" id="KAF5313305.1"/>
    </source>
</evidence>
<evidence type="ECO:0000256" key="10">
    <source>
        <dbReference type="ARBA" id="ARBA00022777"/>
    </source>
</evidence>
<keyword evidence="7" id="KW-0235">DNA replication</keyword>
<dbReference type="InterPro" id="IPR036918">
    <property type="entry name" value="Pyrv_Knase_C_sf"/>
</dbReference>
<dbReference type="InterPro" id="IPR041562">
    <property type="entry name" value="MCM_lid"/>
</dbReference>
<dbReference type="PANTHER" id="PTHR11630">
    <property type="entry name" value="DNA REPLICATION LICENSING FACTOR MCM FAMILY MEMBER"/>
    <property type="match status" value="1"/>
</dbReference>
<dbReference type="InterPro" id="IPR012340">
    <property type="entry name" value="NA-bd_OB-fold"/>
</dbReference>
<dbReference type="InterPro" id="IPR015795">
    <property type="entry name" value="Pyrv_Knase_C"/>
</dbReference>
<dbReference type="GO" id="GO:0017116">
    <property type="term" value="F:single-stranded DNA helicase activity"/>
    <property type="evidence" value="ECO:0007669"/>
    <property type="project" value="TreeGrafter"/>
</dbReference>
<dbReference type="NCBIfam" id="TIGR01064">
    <property type="entry name" value="pyruv_kin"/>
    <property type="match status" value="1"/>
</dbReference>
<keyword evidence="12" id="KW-0347">Helicase</keyword>
<dbReference type="EC" id="2.7.1.40" evidence="20"/>
<dbReference type="SMART" id="SM00382">
    <property type="entry name" value="AAA"/>
    <property type="match status" value="1"/>
</dbReference>
<evidence type="ECO:0000256" key="2">
    <source>
        <dbReference type="ARBA" id="ARBA00001958"/>
    </source>
</evidence>
<dbReference type="Gene3D" id="2.20.28.10">
    <property type="match status" value="1"/>
</dbReference>
<dbReference type="Gene3D" id="3.30.1640.10">
    <property type="entry name" value="mini-chromosome maintenance (MCM) complex, chain A, domain 1"/>
    <property type="match status" value="1"/>
</dbReference>
<dbReference type="Pfam" id="PF23191">
    <property type="entry name" value="WHD_MCM3_C"/>
    <property type="match status" value="1"/>
</dbReference>
<evidence type="ECO:0000256" key="12">
    <source>
        <dbReference type="ARBA" id="ARBA00022806"/>
    </source>
</evidence>
<evidence type="ECO:0000256" key="9">
    <source>
        <dbReference type="ARBA" id="ARBA00022741"/>
    </source>
</evidence>
<dbReference type="GO" id="GO:0030955">
    <property type="term" value="F:potassium ion binding"/>
    <property type="evidence" value="ECO:0007669"/>
    <property type="project" value="InterPro"/>
</dbReference>
<dbReference type="GO" id="GO:1902975">
    <property type="term" value="P:mitotic DNA replication initiation"/>
    <property type="evidence" value="ECO:0007669"/>
    <property type="project" value="TreeGrafter"/>
</dbReference>
<evidence type="ECO:0000256" key="17">
    <source>
        <dbReference type="ARBA" id="ARBA00023242"/>
    </source>
</evidence>
<dbReference type="PROSITE" id="PS00847">
    <property type="entry name" value="MCM_1"/>
    <property type="match status" value="1"/>
</dbReference>
<dbReference type="InterPro" id="IPR056575">
    <property type="entry name" value="WH_MCM3_C"/>
</dbReference>
<dbReference type="FunFam" id="3.20.20.60:FF:000001">
    <property type="entry name" value="Pyruvate kinase"/>
    <property type="match status" value="1"/>
</dbReference>
<dbReference type="Pfam" id="PF00493">
    <property type="entry name" value="MCM"/>
    <property type="match status" value="1"/>
</dbReference>
<dbReference type="PROSITE" id="PS50051">
    <property type="entry name" value="MCM_2"/>
    <property type="match status" value="1"/>
</dbReference>
<comment type="caution">
    <text evidence="23">The sequence shown here is derived from an EMBL/GenBank/DDBJ whole genome shotgun (WGS) entry which is preliminary data.</text>
</comment>
<dbReference type="SUPFAM" id="SSF51621">
    <property type="entry name" value="Phosphoenolpyruvate/pyruvate domain"/>
    <property type="match status" value="1"/>
</dbReference>
<dbReference type="PANTHER" id="PTHR11630:SF46">
    <property type="entry name" value="DNA REPLICATION LICENSING FACTOR MCM3-RELATED"/>
    <property type="match status" value="1"/>
</dbReference>
<keyword evidence="9" id="KW-0547">Nucleotide-binding</keyword>
<dbReference type="GO" id="GO:0006279">
    <property type="term" value="P:premeiotic DNA replication"/>
    <property type="evidence" value="ECO:0007669"/>
    <property type="project" value="UniProtKB-ARBA"/>
</dbReference>
<dbReference type="GO" id="GO:0006271">
    <property type="term" value="P:DNA strand elongation involved in DNA replication"/>
    <property type="evidence" value="ECO:0007669"/>
    <property type="project" value="TreeGrafter"/>
</dbReference>
<evidence type="ECO:0000256" key="21">
    <source>
        <dbReference type="SAM" id="MobiDB-lite"/>
    </source>
</evidence>
<keyword evidence="6 20" id="KW-0808">Transferase</keyword>
<dbReference type="InterPro" id="IPR040442">
    <property type="entry name" value="Pyrv_kinase-like_dom_sf"/>
</dbReference>
<organism evidence="23 24">
    <name type="scientific">Psilocybe cf. subviscida</name>
    <dbReference type="NCBI Taxonomy" id="2480587"/>
    <lineage>
        <taxon>Eukaryota</taxon>
        <taxon>Fungi</taxon>
        <taxon>Dikarya</taxon>
        <taxon>Basidiomycota</taxon>
        <taxon>Agaricomycotina</taxon>
        <taxon>Agaricomycetes</taxon>
        <taxon>Agaricomycetidae</taxon>
        <taxon>Agaricales</taxon>
        <taxon>Agaricineae</taxon>
        <taxon>Strophariaceae</taxon>
        <taxon>Psilocybe</taxon>
    </lineage>
</organism>
<evidence type="ECO:0000256" key="8">
    <source>
        <dbReference type="ARBA" id="ARBA00022723"/>
    </source>
</evidence>
<keyword evidence="16 20" id="KW-0324">Glycolysis</keyword>
<evidence type="ECO:0000256" key="4">
    <source>
        <dbReference type="ARBA" id="ARBA00004997"/>
    </source>
</evidence>
<dbReference type="SMART" id="SM00350">
    <property type="entry name" value="MCM"/>
    <property type="match status" value="1"/>
</dbReference>
<dbReference type="PRINTS" id="PR01050">
    <property type="entry name" value="PYRUVTKNASE"/>
</dbReference>
<keyword evidence="14 20" id="KW-0460">Magnesium</keyword>
<comment type="catalytic activity">
    <reaction evidence="19 20">
        <text>pyruvate + ATP = phosphoenolpyruvate + ADP + H(+)</text>
        <dbReference type="Rhea" id="RHEA:18157"/>
        <dbReference type="ChEBI" id="CHEBI:15361"/>
        <dbReference type="ChEBI" id="CHEBI:15378"/>
        <dbReference type="ChEBI" id="CHEBI:30616"/>
        <dbReference type="ChEBI" id="CHEBI:58702"/>
        <dbReference type="ChEBI" id="CHEBI:456216"/>
        <dbReference type="EC" id="2.7.1.40"/>
    </reaction>
</comment>
<dbReference type="InterPro" id="IPR015793">
    <property type="entry name" value="Pyrv_Knase_brl"/>
</dbReference>
<feature type="domain" description="MCM C-terminal AAA(+) ATPase" evidence="22">
    <location>
        <begin position="301"/>
        <end position="507"/>
    </location>
</feature>
<dbReference type="SUPFAM" id="SSF52540">
    <property type="entry name" value="P-loop containing nucleoside triphosphate hydrolases"/>
    <property type="match status" value="1"/>
</dbReference>
<dbReference type="GO" id="GO:0043596">
    <property type="term" value="C:nuclear replication fork"/>
    <property type="evidence" value="ECO:0007669"/>
    <property type="project" value="UniProtKB-ARBA"/>
</dbReference>
<proteinExistence type="inferred from homology"/>
<keyword evidence="13" id="KW-0067">ATP-binding</keyword>
<dbReference type="PROSITE" id="PS00110">
    <property type="entry name" value="PYRUVATE_KINASE"/>
    <property type="match status" value="1"/>
</dbReference>
<evidence type="ECO:0000256" key="5">
    <source>
        <dbReference type="ARBA" id="ARBA00008663"/>
    </source>
</evidence>
<dbReference type="SUPFAM" id="SSF52935">
    <property type="entry name" value="PK C-terminal domain-like"/>
    <property type="match status" value="1"/>
</dbReference>
<evidence type="ECO:0000256" key="7">
    <source>
        <dbReference type="ARBA" id="ARBA00022705"/>
    </source>
</evidence>
<evidence type="ECO:0000256" key="1">
    <source>
        <dbReference type="ARBA" id="ARBA00001946"/>
    </source>
</evidence>
<dbReference type="GO" id="GO:0004743">
    <property type="term" value="F:pyruvate kinase activity"/>
    <property type="evidence" value="ECO:0007669"/>
    <property type="project" value="UniProtKB-EC"/>
</dbReference>
<dbReference type="InterPro" id="IPR031327">
    <property type="entry name" value="MCM"/>
</dbReference>
<dbReference type="GO" id="GO:0016787">
    <property type="term" value="F:hydrolase activity"/>
    <property type="evidence" value="ECO:0007669"/>
    <property type="project" value="UniProtKB-KW"/>
</dbReference>
<dbReference type="InterPro" id="IPR001697">
    <property type="entry name" value="Pyr_Knase"/>
</dbReference>
<comment type="similarity">
    <text evidence="5 20">Belongs to the pyruvate kinase family.</text>
</comment>
<dbReference type="Pfam" id="PF14551">
    <property type="entry name" value="MCM_N"/>
    <property type="match status" value="1"/>
</dbReference>
<dbReference type="SUPFAM" id="SSF50800">
    <property type="entry name" value="PK beta-barrel domain-like"/>
    <property type="match status" value="1"/>
</dbReference>
<dbReference type="OrthoDB" id="1882346at2759"/>
<name>A0A8H5AYJ3_9AGAR</name>
<dbReference type="GO" id="GO:0000287">
    <property type="term" value="F:magnesium ion binding"/>
    <property type="evidence" value="ECO:0007669"/>
    <property type="project" value="InterPro"/>
</dbReference>
<dbReference type="GO" id="GO:0005524">
    <property type="term" value="F:ATP binding"/>
    <property type="evidence" value="ECO:0007669"/>
    <property type="project" value="UniProtKB-KW"/>
</dbReference>
<evidence type="ECO:0000256" key="16">
    <source>
        <dbReference type="ARBA" id="ARBA00023152"/>
    </source>
</evidence>
<feature type="compositionally biased region" description="Acidic residues" evidence="21">
    <location>
        <begin position="696"/>
        <end position="715"/>
    </location>
</feature>
<accession>A0A8H5AYJ3</accession>
<keyword evidence="15" id="KW-0238">DNA-binding</keyword>
<evidence type="ECO:0000256" key="13">
    <source>
        <dbReference type="ARBA" id="ARBA00022840"/>
    </source>
</evidence>
<feature type="compositionally biased region" description="Low complexity" evidence="21">
    <location>
        <begin position="722"/>
        <end position="745"/>
    </location>
</feature>
<dbReference type="Gene3D" id="3.40.50.300">
    <property type="entry name" value="P-loop containing nucleotide triphosphate hydrolases"/>
    <property type="match status" value="1"/>
</dbReference>
<evidence type="ECO:0000256" key="14">
    <source>
        <dbReference type="ARBA" id="ARBA00022842"/>
    </source>
</evidence>
<dbReference type="Gene3D" id="3.20.20.60">
    <property type="entry name" value="Phosphoenolpyruvate-binding domains"/>
    <property type="match status" value="1"/>
</dbReference>
<keyword evidence="8" id="KW-0479">Metal-binding</keyword>
<dbReference type="Gene3D" id="3.40.1380.20">
    <property type="entry name" value="Pyruvate kinase, C-terminal domain"/>
    <property type="match status" value="1"/>
</dbReference>
<protein>
    <recommendedName>
        <fullName evidence="20">Pyruvate kinase</fullName>
        <ecNumber evidence="20">2.7.1.40</ecNumber>
    </recommendedName>
</protein>
<dbReference type="Proteomes" id="UP000567179">
    <property type="component" value="Unassembled WGS sequence"/>
</dbReference>
<keyword evidence="24" id="KW-1185">Reference proteome</keyword>
<comment type="subcellular location">
    <subcellularLocation>
        <location evidence="3">Nucleus</location>
    </subcellularLocation>
</comment>
<evidence type="ECO:0000256" key="18">
    <source>
        <dbReference type="ARBA" id="ARBA00023317"/>
    </source>
</evidence>
<sequence length="1445" mass="157841">MATLFDDTLPQDDQLRDRTRIFERFLESDSNVYNYKDDIHRMLRTDQSRLLVNIDDLRDFDRDSANGLLKNPTDFLPAFDAALTQVVQHVYEPDKHDITSKNYHVGFTGSFGDHHVSPRTLHAAHLGKMISLEGIITRCSLVRPKMAKSVHYCPETGVFHAREYRDATSSSSHLPPTTALLPQTDDEGHALQMEFGMSSFQDHQRISIQEMPERAPAGQLPRSTDIILDDDLVDKCKPGDRIQLVGVYRSVGGGANGAFKSLILANNINLLSSKIGGGIAQTPLTDTDIRNINKLSKQKDIFSLLSESLAPSIYGHEHIKRAILLLLLGGAEKNLPNGTHIRGDINLLMVGDPSTAKSQLLRFVLGTAPLAIATTGRGSSGVGLTAAVTSDRETGERRLEAGAMVLADRGVVCIDEFDKMSDVDRVAIHEVMEQQTVTIAKAGIHTSLNARCSVIAAANPIYGQYDIHKDPHKNIALPDSLLSRFDLLFIVTDDVEEKRDRIIADHVLRMHRYLPPGVEEGTPCHDNLSQPLSVDGPGTNLDTDAIDTNPYEKFDPLLHMGINSSGLQTRSRKKQKQILSIAFVKKYIQYAKSKPAPVLTQGAANHIIDVYASLRNEGMEGNKKKTSPLTARTLETLIRLATAHAKARLSTKVEVADAKQAEEIMRFALFREVPKRAPRKKRRLNNGGAVRKGSDDGSDAGESDEEDGSEDDEPQAPERMTSPNAPGSRSAAAASAAAHQQRQQPPADPIWGDDSQDVTMDSQDAPDFSGGPPPPTGDGNVRPERLQLFRARVSKIFATRLQDEETVFLSDLLEAVNEGLSTESLYGTTEATQICEIMGEADELMIRVANEPAQATNVSPFDRIAVVLLSALPFWLKSLLLFAIPSTSDSQPHLKSFFPSSSPQPLPLKPSPKMYPSDGIRSQLEWNSTLTTTDAPTANENNKHKRKTAIIATIGPKVNTVEKLGELRRAGVNIVRMNFSHGSYEYHQSVIDNTRKMVAEDPNGRPVAIALDTKGPEIRTGVTKDSKDFPIPAGHEFIISTDPKYSELCDDQVMWVDYTNLPKVTAPGKLIYVDDGILSLLVLSIDGPSVRVRALNSGNISSRKGVNLPKTEVDLPALSEKDKKDLQFGVKNGVDMVFASFIRRGQDVKDIRAVLGPDGADIKIIVKIENEQGVANFDEILKETDGVMVARGDLGIEIPASQVFLAQKMMIAKCNIVGKPVIVATQMLESMTYNPRPTRAEVSDVANAVLDGADCVMLSGETAKGNYPIQSVLMMAETCLLAEAAICYPPLFDDIKSIQARPTATPETIAIAAVSAASEQGASAILVLSTSGSTARLISKYRPAVPIITVTRNQATSRMIHLHRGCYPFWYPEPRGIEGHQWQTDVDNRIRFGLRNALKLGVITPGSTIIAVQGWKGGLGHTNTLRVLTVPTESADLELQPLGSV</sequence>
<keyword evidence="11" id="KW-0378">Hydrolase</keyword>
<dbReference type="GO" id="GO:0003697">
    <property type="term" value="F:single-stranded DNA binding"/>
    <property type="evidence" value="ECO:0007669"/>
    <property type="project" value="TreeGrafter"/>
</dbReference>
<evidence type="ECO:0000256" key="11">
    <source>
        <dbReference type="ARBA" id="ARBA00022801"/>
    </source>
</evidence>
<dbReference type="InterPro" id="IPR001208">
    <property type="entry name" value="MCM_dom"/>
</dbReference>
<dbReference type="InterPro" id="IPR011037">
    <property type="entry name" value="Pyrv_Knase-like_insert_dom_sf"/>
</dbReference>
<dbReference type="UniPathway" id="UPA00109">
    <property type="reaction ID" value="UER00188"/>
</dbReference>
<dbReference type="GO" id="GO:0005656">
    <property type="term" value="C:nuclear pre-replicative complex"/>
    <property type="evidence" value="ECO:0007669"/>
    <property type="project" value="UniProtKB-ARBA"/>
</dbReference>
<dbReference type="InterPro" id="IPR015806">
    <property type="entry name" value="Pyrv_Knase_insert_dom_sf"/>
</dbReference>
<keyword evidence="17" id="KW-0539">Nucleus</keyword>
<evidence type="ECO:0000256" key="15">
    <source>
        <dbReference type="ARBA" id="ARBA00023125"/>
    </source>
</evidence>
<comment type="pathway">
    <text evidence="4 20">Carbohydrate degradation; glycolysis; pyruvate from D-glyceraldehyde 3-phosphate: step 5/5.</text>
</comment>
<comment type="cofactor">
    <cofactor evidence="1">
        <name>Mg(2+)</name>
        <dbReference type="ChEBI" id="CHEBI:18420"/>
    </cofactor>
</comment>
<evidence type="ECO:0000259" key="22">
    <source>
        <dbReference type="PROSITE" id="PS50051"/>
    </source>
</evidence>
<feature type="region of interest" description="Disordered" evidence="21">
    <location>
        <begin position="678"/>
        <end position="782"/>
    </location>
</feature>
<dbReference type="InterPro" id="IPR003593">
    <property type="entry name" value="AAA+_ATPase"/>
</dbReference>
<dbReference type="NCBIfam" id="NF004491">
    <property type="entry name" value="PRK05826.1"/>
    <property type="match status" value="1"/>
</dbReference>
<dbReference type="CDD" id="cd00288">
    <property type="entry name" value="Pyruvate_Kinase"/>
    <property type="match status" value="1"/>
</dbReference>
<dbReference type="GO" id="GO:0031261">
    <property type="term" value="C:DNA replication preinitiation complex"/>
    <property type="evidence" value="ECO:0007669"/>
    <property type="project" value="UniProtKB-ARBA"/>
</dbReference>
<dbReference type="GO" id="GO:0000727">
    <property type="term" value="P:double-strand break repair via break-induced replication"/>
    <property type="evidence" value="ECO:0007669"/>
    <property type="project" value="TreeGrafter"/>
</dbReference>
<dbReference type="Pfam" id="PF17207">
    <property type="entry name" value="MCM_OB"/>
    <property type="match status" value="1"/>
</dbReference>
<dbReference type="InterPro" id="IPR018525">
    <property type="entry name" value="MCM_CS"/>
</dbReference>
<dbReference type="NCBIfam" id="NF004978">
    <property type="entry name" value="PRK06354.1"/>
    <property type="match status" value="1"/>
</dbReference>